<accession>A0ACB9EZ39</accession>
<comment type="caution">
    <text evidence="1">The sequence shown here is derived from an EMBL/GenBank/DDBJ whole genome shotgun (WGS) entry which is preliminary data.</text>
</comment>
<keyword evidence="2" id="KW-1185">Reference proteome</keyword>
<proteinExistence type="predicted"/>
<protein>
    <submittedName>
        <fullName evidence="1">Uncharacterized protein</fullName>
    </submittedName>
</protein>
<dbReference type="Proteomes" id="UP001055811">
    <property type="component" value="Linkage Group LG03"/>
</dbReference>
<gene>
    <name evidence="1" type="ORF">L2E82_14223</name>
</gene>
<evidence type="ECO:0000313" key="2">
    <source>
        <dbReference type="Proteomes" id="UP001055811"/>
    </source>
</evidence>
<organism evidence="1 2">
    <name type="scientific">Cichorium intybus</name>
    <name type="common">Chicory</name>
    <dbReference type="NCBI Taxonomy" id="13427"/>
    <lineage>
        <taxon>Eukaryota</taxon>
        <taxon>Viridiplantae</taxon>
        <taxon>Streptophyta</taxon>
        <taxon>Embryophyta</taxon>
        <taxon>Tracheophyta</taxon>
        <taxon>Spermatophyta</taxon>
        <taxon>Magnoliopsida</taxon>
        <taxon>eudicotyledons</taxon>
        <taxon>Gunneridae</taxon>
        <taxon>Pentapetalae</taxon>
        <taxon>asterids</taxon>
        <taxon>campanulids</taxon>
        <taxon>Asterales</taxon>
        <taxon>Asteraceae</taxon>
        <taxon>Cichorioideae</taxon>
        <taxon>Cichorieae</taxon>
        <taxon>Cichoriinae</taxon>
        <taxon>Cichorium</taxon>
    </lineage>
</organism>
<evidence type="ECO:0000313" key="1">
    <source>
        <dbReference type="EMBL" id="KAI3764219.1"/>
    </source>
</evidence>
<reference evidence="1 2" key="2">
    <citation type="journal article" date="2022" name="Mol. Ecol. Resour.">
        <title>The genomes of chicory, endive, great burdock and yacon provide insights into Asteraceae paleo-polyploidization history and plant inulin production.</title>
        <authorList>
            <person name="Fan W."/>
            <person name="Wang S."/>
            <person name="Wang H."/>
            <person name="Wang A."/>
            <person name="Jiang F."/>
            <person name="Liu H."/>
            <person name="Zhao H."/>
            <person name="Xu D."/>
            <person name="Zhang Y."/>
        </authorList>
    </citation>
    <scope>NUCLEOTIDE SEQUENCE [LARGE SCALE GENOMIC DNA]</scope>
    <source>
        <strain evidence="2">cv. Punajuju</strain>
        <tissue evidence="1">Leaves</tissue>
    </source>
</reference>
<reference evidence="2" key="1">
    <citation type="journal article" date="2022" name="Mol. Ecol. Resour.">
        <title>The genomes of chicory, endive, great burdock and yacon provide insights into Asteraceae palaeo-polyploidization history and plant inulin production.</title>
        <authorList>
            <person name="Fan W."/>
            <person name="Wang S."/>
            <person name="Wang H."/>
            <person name="Wang A."/>
            <person name="Jiang F."/>
            <person name="Liu H."/>
            <person name="Zhao H."/>
            <person name="Xu D."/>
            <person name="Zhang Y."/>
        </authorList>
    </citation>
    <scope>NUCLEOTIDE SEQUENCE [LARGE SCALE GENOMIC DNA]</scope>
    <source>
        <strain evidence="2">cv. Punajuju</strain>
    </source>
</reference>
<name>A0ACB9EZ39_CICIN</name>
<sequence length="126" mass="14683">MLADQDAFIKTRVTHGDDLASRKEKVISFDCAAEVNKVSDLENIVFVMQKQNYDNLSPCEAYFMAGDEEPKSYSNVCVKHEWIADMKDENNLSELCVKFPVKTRKRKQREKNVDWEDFVVEAKNKR</sequence>
<dbReference type="EMBL" id="CM042011">
    <property type="protein sequence ID" value="KAI3764219.1"/>
    <property type="molecule type" value="Genomic_DNA"/>
</dbReference>